<proteinExistence type="predicted"/>
<protein>
    <recommendedName>
        <fullName evidence="3">NERD domain-containing protein</fullName>
    </recommendedName>
</protein>
<dbReference type="GeneID" id="34220261"/>
<evidence type="ECO:0008006" key="3">
    <source>
        <dbReference type="Google" id="ProtNLM"/>
    </source>
</evidence>
<dbReference type="OrthoDB" id="2433183at2"/>
<accession>A0A075LK80</accession>
<dbReference type="EMBL" id="CP008876">
    <property type="protein sequence ID" value="AIF67145.1"/>
    <property type="molecule type" value="Genomic_DNA"/>
</dbReference>
<sequence length="303" mass="36395">MAQLIKLHEYISRYEQHPYRYPGQFIKLKKENWEKMHREWEQQQAAPASFDIDEVKEEEQKKSWYDVFRKKEVEVEQPEPTPVYVAPTEKILKQDFLEELFDFQLKWATSTLGEFSFFDNKYKKDPVLRYFLKRFPDTFFVMYKPVFEVKQTTMEAETILIHPLGIEIVSVLEDKPDVLFWATDERTWKRESKGQFSTFLNPMLSLNRTEKLIQGILRKYDVDLPVHKVVLSRENQIRFASEPRNTQFIGSQKHTAWLMAKREEQLALKHAQLRASEVLLEHAYTKAVARPEWEEEEKEEFFS</sequence>
<evidence type="ECO:0000313" key="2">
    <source>
        <dbReference type="Proteomes" id="UP000027980"/>
    </source>
</evidence>
<dbReference type="KEGG" id="tap:GZ22_11130"/>
<dbReference type="Proteomes" id="UP000027980">
    <property type="component" value="Chromosome"/>
</dbReference>
<reference evidence="1 2" key="1">
    <citation type="submission" date="2014-07" db="EMBL/GenBank/DDBJ databases">
        <title>Complete genome sequence of a moderately halophilic bacterium Terribacillus aidingensis MP602, isolated from Cryptomeria fortunei in Tianmu mountain in China.</title>
        <authorList>
            <person name="Wang Y."/>
            <person name="Lu P."/>
            <person name="Zhang L."/>
        </authorList>
    </citation>
    <scope>NUCLEOTIDE SEQUENCE [LARGE SCALE GENOMIC DNA]</scope>
    <source>
        <strain evidence="1 2">MP602</strain>
    </source>
</reference>
<evidence type="ECO:0000313" key="1">
    <source>
        <dbReference type="EMBL" id="AIF67145.1"/>
    </source>
</evidence>
<organism evidence="1 2">
    <name type="scientific">Terribacillus saccharophilus</name>
    <dbReference type="NCBI Taxonomy" id="361277"/>
    <lineage>
        <taxon>Bacteria</taxon>
        <taxon>Bacillati</taxon>
        <taxon>Bacillota</taxon>
        <taxon>Bacilli</taxon>
        <taxon>Bacillales</taxon>
        <taxon>Bacillaceae</taxon>
        <taxon>Terribacillus</taxon>
    </lineage>
</organism>
<dbReference type="AlphaFoldDB" id="A0A075LK80"/>
<name>A0A075LK80_9BACI</name>
<dbReference type="HOGENOM" id="CLU_873697_0_0_9"/>
<dbReference type="RefSeq" id="WP_038562344.1">
    <property type="nucleotide sequence ID" value="NZ_CP008876.1"/>
</dbReference>
<gene>
    <name evidence="1" type="ORF">GZ22_11130</name>
</gene>